<proteinExistence type="predicted"/>
<dbReference type="Proteomes" id="UP000319143">
    <property type="component" value="Unassembled WGS sequence"/>
</dbReference>
<dbReference type="RefSeq" id="WP_197231000.1">
    <property type="nucleotide sequence ID" value="NZ_SJPV01000001.1"/>
</dbReference>
<reference evidence="1 2" key="1">
    <citation type="submission" date="2019-02" db="EMBL/GenBank/DDBJ databases">
        <title>Deep-cultivation of Planctomycetes and their phenomic and genomic characterization uncovers novel biology.</title>
        <authorList>
            <person name="Wiegand S."/>
            <person name="Jogler M."/>
            <person name="Boedeker C."/>
            <person name="Pinto D."/>
            <person name="Vollmers J."/>
            <person name="Rivas-Marin E."/>
            <person name="Kohn T."/>
            <person name="Peeters S.H."/>
            <person name="Heuer A."/>
            <person name="Rast P."/>
            <person name="Oberbeckmann S."/>
            <person name="Bunk B."/>
            <person name="Jeske O."/>
            <person name="Meyerdierks A."/>
            <person name="Storesund J.E."/>
            <person name="Kallscheuer N."/>
            <person name="Luecker S."/>
            <person name="Lage O.M."/>
            <person name="Pohl T."/>
            <person name="Merkel B.J."/>
            <person name="Hornburger P."/>
            <person name="Mueller R.-W."/>
            <person name="Bruemmer F."/>
            <person name="Labrenz M."/>
            <person name="Spormann A.M."/>
            <person name="Op Den Camp H."/>
            <person name="Overmann J."/>
            <person name="Amann R."/>
            <person name="Jetten M.S.M."/>
            <person name="Mascher T."/>
            <person name="Medema M.H."/>
            <person name="Devos D.P."/>
            <person name="Kaster A.-K."/>
            <person name="Ovreas L."/>
            <person name="Rohde M."/>
            <person name="Galperin M.Y."/>
            <person name="Jogler C."/>
        </authorList>
    </citation>
    <scope>NUCLEOTIDE SEQUENCE [LARGE SCALE GENOMIC DNA]</scope>
    <source>
        <strain evidence="1 2">Poly41</strain>
    </source>
</reference>
<evidence type="ECO:0000313" key="2">
    <source>
        <dbReference type="Proteomes" id="UP000319143"/>
    </source>
</evidence>
<dbReference type="AlphaFoldDB" id="A0A5C6E043"/>
<protein>
    <submittedName>
        <fullName evidence="1">Uncharacterized protein</fullName>
    </submittedName>
</protein>
<dbReference type="EMBL" id="SJPV01000001">
    <property type="protein sequence ID" value="TWU42085.1"/>
    <property type="molecule type" value="Genomic_DNA"/>
</dbReference>
<comment type="caution">
    <text evidence="1">The sequence shown here is derived from an EMBL/GenBank/DDBJ whole genome shotgun (WGS) entry which is preliminary data.</text>
</comment>
<keyword evidence="2" id="KW-1185">Reference proteome</keyword>
<organism evidence="1 2">
    <name type="scientific">Novipirellula artificiosorum</name>
    <dbReference type="NCBI Taxonomy" id="2528016"/>
    <lineage>
        <taxon>Bacteria</taxon>
        <taxon>Pseudomonadati</taxon>
        <taxon>Planctomycetota</taxon>
        <taxon>Planctomycetia</taxon>
        <taxon>Pirellulales</taxon>
        <taxon>Pirellulaceae</taxon>
        <taxon>Novipirellula</taxon>
    </lineage>
</organism>
<name>A0A5C6E043_9BACT</name>
<accession>A0A5C6E043</accession>
<gene>
    <name evidence="1" type="ORF">Poly41_03810</name>
</gene>
<sequence length="48" mass="5571">MTEINASWIGSELDPETRVERLHRVDLDYMRSARLMMLVNLPDLNDGP</sequence>
<evidence type="ECO:0000313" key="1">
    <source>
        <dbReference type="EMBL" id="TWU42085.1"/>
    </source>
</evidence>